<dbReference type="PANTHER" id="PTHR40661">
    <property type="match status" value="1"/>
</dbReference>
<dbReference type="Pfam" id="PF01381">
    <property type="entry name" value="HTH_3"/>
    <property type="match status" value="1"/>
</dbReference>
<keyword evidence="3" id="KW-0804">Transcription</keyword>
<dbReference type="CDD" id="cd06529">
    <property type="entry name" value="S24_LexA-like"/>
    <property type="match status" value="1"/>
</dbReference>
<dbReference type="InterPro" id="IPR010982">
    <property type="entry name" value="Lambda_DNA-bd_dom_sf"/>
</dbReference>
<dbReference type="Gene3D" id="2.10.109.10">
    <property type="entry name" value="Umud Fragment, subunit A"/>
    <property type="match status" value="1"/>
</dbReference>
<reference evidence="5" key="1">
    <citation type="submission" date="2022-08" db="EMBL/GenBank/DDBJ databases">
        <authorList>
            <person name="Wang H."/>
        </authorList>
    </citation>
    <scope>NUCLEOTIDE SEQUENCE</scope>
    <source>
        <strain evidence="5">PS10</strain>
    </source>
</reference>
<feature type="domain" description="HTH cro/C1-type" evidence="4">
    <location>
        <begin position="6"/>
        <end position="60"/>
    </location>
</feature>
<dbReference type="Proteomes" id="UP001173801">
    <property type="component" value="Unassembled WGS sequence"/>
</dbReference>
<sequence length="246" mass="27769">MLGSRIKKARKLAGLTQLQLSEIVEVNRASIAQYETDVFIPTIHTLKKIADACKVDMLFFFDDEYEVKNNIVKKELMTNFANYSEFIPIEYQPKNIIYLDKADMLVGAGAEGTFDLKLINTASKVAVDKSFIKGLNPANLKLFEVVGDSMSPEYAEGDIVIVDMVNHRYDFIKIGGIYVVLMGDVVYIKRVEFLPQGKLKLISLNPKYGDIYPHKEGYECEILGKVCGKIHYEIYKGLTFDDAGIK</sequence>
<evidence type="ECO:0000313" key="6">
    <source>
        <dbReference type="Proteomes" id="UP001173801"/>
    </source>
</evidence>
<dbReference type="CDD" id="cd00093">
    <property type="entry name" value="HTH_XRE"/>
    <property type="match status" value="1"/>
</dbReference>
<comment type="caution">
    <text evidence="5">The sequence shown here is derived from an EMBL/GenBank/DDBJ whole genome shotgun (WGS) entry which is preliminary data.</text>
</comment>
<dbReference type="SMART" id="SM00530">
    <property type="entry name" value="HTH_XRE"/>
    <property type="match status" value="1"/>
</dbReference>
<evidence type="ECO:0000256" key="3">
    <source>
        <dbReference type="ARBA" id="ARBA00023163"/>
    </source>
</evidence>
<dbReference type="SUPFAM" id="SSF51306">
    <property type="entry name" value="LexA/Signal peptidase"/>
    <property type="match status" value="1"/>
</dbReference>
<evidence type="ECO:0000313" key="5">
    <source>
        <dbReference type="EMBL" id="MDL0090018.1"/>
    </source>
</evidence>
<dbReference type="InterPro" id="IPR001387">
    <property type="entry name" value="Cro/C1-type_HTH"/>
</dbReference>
<proteinExistence type="predicted"/>
<dbReference type="PANTHER" id="PTHR40661:SF3">
    <property type="entry name" value="FELS-1 PROPHAGE TRANSCRIPTIONAL REGULATOR"/>
    <property type="match status" value="1"/>
</dbReference>
<dbReference type="EMBL" id="JANURM010000035">
    <property type="protein sequence ID" value="MDL0090018.1"/>
    <property type="molecule type" value="Genomic_DNA"/>
</dbReference>
<keyword evidence="2" id="KW-0238">DNA-binding</keyword>
<dbReference type="SUPFAM" id="SSF47413">
    <property type="entry name" value="lambda repressor-like DNA-binding domains"/>
    <property type="match status" value="1"/>
</dbReference>
<evidence type="ECO:0000259" key="4">
    <source>
        <dbReference type="PROSITE" id="PS50943"/>
    </source>
</evidence>
<gene>
    <name evidence="5" type="ORF">NYG85_11695</name>
</gene>
<dbReference type="InterPro" id="IPR015927">
    <property type="entry name" value="Peptidase_S24_S26A/B/C"/>
</dbReference>
<dbReference type="RefSeq" id="WP_284938820.1">
    <property type="nucleotide sequence ID" value="NZ_JANURM010000035.1"/>
</dbReference>
<evidence type="ECO:0000256" key="2">
    <source>
        <dbReference type="ARBA" id="ARBA00023125"/>
    </source>
</evidence>
<dbReference type="InterPro" id="IPR036286">
    <property type="entry name" value="LexA/Signal_pep-like_sf"/>
</dbReference>
<dbReference type="PROSITE" id="PS50943">
    <property type="entry name" value="HTH_CROC1"/>
    <property type="match status" value="1"/>
</dbReference>
<dbReference type="InterPro" id="IPR039418">
    <property type="entry name" value="LexA-like"/>
</dbReference>
<accession>A0ABT7HTR8</accession>
<organism evidence="5 6">
    <name type="scientific">Campylobacter gastrosuis</name>
    <dbReference type="NCBI Taxonomy" id="2974576"/>
    <lineage>
        <taxon>Bacteria</taxon>
        <taxon>Pseudomonadati</taxon>
        <taxon>Campylobacterota</taxon>
        <taxon>Epsilonproteobacteria</taxon>
        <taxon>Campylobacterales</taxon>
        <taxon>Campylobacteraceae</taxon>
        <taxon>Campylobacter</taxon>
    </lineage>
</organism>
<dbReference type="Pfam" id="PF00717">
    <property type="entry name" value="Peptidase_S24"/>
    <property type="match status" value="1"/>
</dbReference>
<protein>
    <submittedName>
        <fullName evidence="5">LexA family transcriptional regulator</fullName>
    </submittedName>
</protein>
<name>A0ABT7HTR8_9BACT</name>
<dbReference type="Gene3D" id="1.10.260.40">
    <property type="entry name" value="lambda repressor-like DNA-binding domains"/>
    <property type="match status" value="1"/>
</dbReference>
<keyword evidence="6" id="KW-1185">Reference proteome</keyword>
<keyword evidence="1" id="KW-0805">Transcription regulation</keyword>
<evidence type="ECO:0000256" key="1">
    <source>
        <dbReference type="ARBA" id="ARBA00023015"/>
    </source>
</evidence>
<reference evidence="5" key="2">
    <citation type="journal article" date="2023" name="Microorganisms">
        <title>Isolation and Genomic Characteristics of Cat-Borne Campylobacter felis sp. nov. and Sheep-Borne Campylobacter ovis sp. nov.</title>
        <authorList>
            <person name="Wang H."/>
            <person name="Li Y."/>
            <person name="Gu Y."/>
            <person name="Zhou G."/>
            <person name="Chen X."/>
            <person name="Zhang X."/>
            <person name="Shao Z."/>
            <person name="Zhang J."/>
            <person name="Zhang M."/>
        </authorList>
    </citation>
    <scope>NUCLEOTIDE SEQUENCE</scope>
    <source>
        <strain evidence="5">PS10</strain>
    </source>
</reference>